<dbReference type="Gramene" id="OBART01G14390.1">
    <property type="protein sequence ID" value="OBART01G14390.1"/>
    <property type="gene ID" value="OBART01G14390"/>
</dbReference>
<dbReference type="eggNOG" id="ENOG502QSWW">
    <property type="taxonomic scope" value="Eukaryota"/>
</dbReference>
<keyword evidence="1" id="KW-0472">Membrane</keyword>
<dbReference type="STRING" id="65489.A0A0D3ENF5"/>
<evidence type="ECO:0000256" key="1">
    <source>
        <dbReference type="SAM" id="Phobius"/>
    </source>
</evidence>
<feature type="transmembrane region" description="Helical" evidence="1">
    <location>
        <begin position="31"/>
        <end position="49"/>
    </location>
</feature>
<dbReference type="EnsemblPlants" id="OBART01G14390.1">
    <property type="protein sequence ID" value="OBART01G14390.1"/>
    <property type="gene ID" value="OBART01G14390"/>
</dbReference>
<reference evidence="2" key="2">
    <citation type="submission" date="2015-03" db="UniProtKB">
        <authorList>
            <consortium name="EnsemblPlants"/>
        </authorList>
    </citation>
    <scope>IDENTIFICATION</scope>
</reference>
<reference evidence="2" key="1">
    <citation type="journal article" date="2009" name="Rice">
        <title>De Novo Next Generation Sequencing of Plant Genomes.</title>
        <authorList>
            <person name="Rounsley S."/>
            <person name="Marri P.R."/>
            <person name="Yu Y."/>
            <person name="He R."/>
            <person name="Sisneros N."/>
            <person name="Goicoechea J.L."/>
            <person name="Lee S.J."/>
            <person name="Angelova A."/>
            <person name="Kudrna D."/>
            <person name="Luo M."/>
            <person name="Affourtit J."/>
            <person name="Desany B."/>
            <person name="Knight J."/>
            <person name="Niazi F."/>
            <person name="Egholm M."/>
            <person name="Wing R.A."/>
        </authorList>
    </citation>
    <scope>NUCLEOTIDE SEQUENCE [LARGE SCALE GENOMIC DNA]</scope>
    <source>
        <strain evidence="2">cv. IRGC 105608</strain>
    </source>
</reference>
<dbReference type="PANTHER" id="PTHR31325">
    <property type="entry name" value="OS01G0798800 PROTEIN-RELATED"/>
    <property type="match status" value="1"/>
</dbReference>
<keyword evidence="1" id="KW-0812">Transmembrane</keyword>
<feature type="transmembrane region" description="Helical" evidence="1">
    <location>
        <begin position="99"/>
        <end position="123"/>
    </location>
</feature>
<organism evidence="2">
    <name type="scientific">Oryza barthii</name>
    <dbReference type="NCBI Taxonomy" id="65489"/>
    <lineage>
        <taxon>Eukaryota</taxon>
        <taxon>Viridiplantae</taxon>
        <taxon>Streptophyta</taxon>
        <taxon>Embryophyta</taxon>
        <taxon>Tracheophyta</taxon>
        <taxon>Spermatophyta</taxon>
        <taxon>Magnoliopsida</taxon>
        <taxon>Liliopsida</taxon>
        <taxon>Poales</taxon>
        <taxon>Poaceae</taxon>
        <taxon>BOP clade</taxon>
        <taxon>Oryzoideae</taxon>
        <taxon>Oryzeae</taxon>
        <taxon>Oryzinae</taxon>
        <taxon>Oryza</taxon>
    </lineage>
</organism>
<accession>A0A0D3ENF5</accession>
<sequence length="399" mass="44417">MSMSGPREACDVTGLDEFYKRMQARVWRTRSLLVFAAAVVTILVGSGVYSRRHRRDGFARFIFLGASTLYLPVVSYLVSDISGENCGLPKDVKECKDMSAFFLEAWAILVLIFGANSFVIAAADDHGGQNVHRPIVELLLYAFLKAQRSFAHGRNPRLIAGYMDQLKQDIMSSSSSSHHAQAVNVALPLLVMGEDEQQVEEGPHGYRFRGRKGNESLVTIGKVQIMSSTDGVLSSWPPLKDLCLSFSLFKLLRRRFASILLIHCNTHDSTCGFGSTGWANVIRSILPSDNLCVDVRCWNDKPLEYEYMLLLLVEKSKSNMILNKGLTLGKQLVEGIEDEEMGWRVLAGFWSEMILYIAPSNNIDAHRRAIARGGELITIMWALLTHAGILTRASPSSRV</sequence>
<name>A0A0D3ENF5_9ORYZ</name>
<evidence type="ECO:0000313" key="3">
    <source>
        <dbReference type="Proteomes" id="UP000026960"/>
    </source>
</evidence>
<dbReference type="InterPro" id="IPR007658">
    <property type="entry name" value="DUF594"/>
</dbReference>
<dbReference type="AlphaFoldDB" id="A0A0D3ENF5"/>
<evidence type="ECO:0000313" key="2">
    <source>
        <dbReference type="EnsemblPlants" id="OBART01G14390.1"/>
    </source>
</evidence>
<keyword evidence="3" id="KW-1185">Reference proteome</keyword>
<dbReference type="HOGENOM" id="CLU_691472_0_0_1"/>
<dbReference type="Pfam" id="PF04578">
    <property type="entry name" value="DUF594"/>
    <property type="match status" value="1"/>
</dbReference>
<dbReference type="PaxDb" id="65489-OBART01G14390.1"/>
<feature type="transmembrane region" description="Helical" evidence="1">
    <location>
        <begin position="61"/>
        <end position="79"/>
    </location>
</feature>
<keyword evidence="1" id="KW-1133">Transmembrane helix</keyword>
<protein>
    <submittedName>
        <fullName evidence="2">Uncharacterized protein</fullName>
    </submittedName>
</protein>
<dbReference type="Proteomes" id="UP000026960">
    <property type="component" value="Chromosome 1"/>
</dbReference>
<proteinExistence type="predicted"/>